<keyword evidence="2" id="KW-1185">Reference proteome</keyword>
<gene>
    <name evidence="1" type="ORF">BDN72DRAFT_958861</name>
</gene>
<dbReference type="EMBL" id="ML208314">
    <property type="protein sequence ID" value="TFK70378.1"/>
    <property type="molecule type" value="Genomic_DNA"/>
</dbReference>
<evidence type="ECO:0000313" key="1">
    <source>
        <dbReference type="EMBL" id="TFK70378.1"/>
    </source>
</evidence>
<dbReference type="Proteomes" id="UP000308600">
    <property type="component" value="Unassembled WGS sequence"/>
</dbReference>
<accession>A0ACD3AXB8</accession>
<proteinExistence type="predicted"/>
<sequence length="143" mass="15745">MQLTTLARIATALIFASFAIPLAYADVPLEFDGLWEECRNAGSTTYVGVRYENDIGGTRDRIFNESDCFPFEDPEHGFGRALAAVFCRSGICSEFAGLDCNASDVLNTTLIHQNTTWFTEEDWAEQPGHSLSCSLALSDEDGF</sequence>
<evidence type="ECO:0000313" key="2">
    <source>
        <dbReference type="Proteomes" id="UP000308600"/>
    </source>
</evidence>
<organism evidence="1 2">
    <name type="scientific">Pluteus cervinus</name>
    <dbReference type="NCBI Taxonomy" id="181527"/>
    <lineage>
        <taxon>Eukaryota</taxon>
        <taxon>Fungi</taxon>
        <taxon>Dikarya</taxon>
        <taxon>Basidiomycota</taxon>
        <taxon>Agaricomycotina</taxon>
        <taxon>Agaricomycetes</taxon>
        <taxon>Agaricomycetidae</taxon>
        <taxon>Agaricales</taxon>
        <taxon>Pluteineae</taxon>
        <taxon>Pluteaceae</taxon>
        <taxon>Pluteus</taxon>
    </lineage>
</organism>
<protein>
    <submittedName>
        <fullName evidence="1">Uncharacterized protein</fullName>
    </submittedName>
</protein>
<name>A0ACD3AXB8_9AGAR</name>
<reference evidence="1 2" key="1">
    <citation type="journal article" date="2019" name="Nat. Ecol. Evol.">
        <title>Megaphylogeny resolves global patterns of mushroom evolution.</title>
        <authorList>
            <person name="Varga T."/>
            <person name="Krizsan K."/>
            <person name="Foldi C."/>
            <person name="Dima B."/>
            <person name="Sanchez-Garcia M."/>
            <person name="Sanchez-Ramirez S."/>
            <person name="Szollosi G.J."/>
            <person name="Szarkandi J.G."/>
            <person name="Papp V."/>
            <person name="Albert L."/>
            <person name="Andreopoulos W."/>
            <person name="Angelini C."/>
            <person name="Antonin V."/>
            <person name="Barry K.W."/>
            <person name="Bougher N.L."/>
            <person name="Buchanan P."/>
            <person name="Buyck B."/>
            <person name="Bense V."/>
            <person name="Catcheside P."/>
            <person name="Chovatia M."/>
            <person name="Cooper J."/>
            <person name="Damon W."/>
            <person name="Desjardin D."/>
            <person name="Finy P."/>
            <person name="Geml J."/>
            <person name="Haridas S."/>
            <person name="Hughes K."/>
            <person name="Justo A."/>
            <person name="Karasinski D."/>
            <person name="Kautmanova I."/>
            <person name="Kiss B."/>
            <person name="Kocsube S."/>
            <person name="Kotiranta H."/>
            <person name="LaButti K.M."/>
            <person name="Lechner B.E."/>
            <person name="Liimatainen K."/>
            <person name="Lipzen A."/>
            <person name="Lukacs Z."/>
            <person name="Mihaltcheva S."/>
            <person name="Morgado L.N."/>
            <person name="Niskanen T."/>
            <person name="Noordeloos M.E."/>
            <person name="Ohm R.A."/>
            <person name="Ortiz-Santana B."/>
            <person name="Ovrebo C."/>
            <person name="Racz N."/>
            <person name="Riley R."/>
            <person name="Savchenko A."/>
            <person name="Shiryaev A."/>
            <person name="Soop K."/>
            <person name="Spirin V."/>
            <person name="Szebenyi C."/>
            <person name="Tomsovsky M."/>
            <person name="Tulloss R.E."/>
            <person name="Uehling J."/>
            <person name="Grigoriev I.V."/>
            <person name="Vagvolgyi C."/>
            <person name="Papp T."/>
            <person name="Martin F.M."/>
            <person name="Miettinen O."/>
            <person name="Hibbett D.S."/>
            <person name="Nagy L.G."/>
        </authorList>
    </citation>
    <scope>NUCLEOTIDE SEQUENCE [LARGE SCALE GENOMIC DNA]</scope>
    <source>
        <strain evidence="1 2">NL-1719</strain>
    </source>
</reference>